<dbReference type="CDD" id="cd06171">
    <property type="entry name" value="Sigma70_r4"/>
    <property type="match status" value="1"/>
</dbReference>
<dbReference type="Pfam" id="PF08281">
    <property type="entry name" value="Sigma70_r4_2"/>
    <property type="match status" value="1"/>
</dbReference>
<keyword evidence="2" id="KW-0805">Transcription regulation</keyword>
<dbReference type="InterPro" id="IPR036388">
    <property type="entry name" value="WH-like_DNA-bd_sf"/>
</dbReference>
<reference evidence="7 8" key="1">
    <citation type="submission" date="2020-03" db="EMBL/GenBank/DDBJ databases">
        <authorList>
            <person name="Kim M.K."/>
        </authorList>
    </citation>
    <scope>NUCLEOTIDE SEQUENCE [LARGE SCALE GENOMIC DNA]</scope>
    <source>
        <strain evidence="7 8">BT328</strain>
    </source>
</reference>
<sequence length="199" mass="22895">MPTSRIFDDDSGLWNAFQQGDIEAFEHIYRTHSSLLLAYGKRLCSDHDLINDVVQDVFLEIWTRRSTLRDLHTIKYYLFRIVRNKLSKIRMNAPLLATDGEDVIADDQLLSPSIEFLITQQETNNDQSARLQKAIVKLPSRQREAITLAFYHDFSNDEIAGIMGINHQSVINHLNRAIICLRDLFTSHPTALILIGLFL</sequence>
<evidence type="ECO:0000256" key="2">
    <source>
        <dbReference type="ARBA" id="ARBA00023015"/>
    </source>
</evidence>
<evidence type="ECO:0000256" key="1">
    <source>
        <dbReference type="ARBA" id="ARBA00010641"/>
    </source>
</evidence>
<evidence type="ECO:0000256" key="4">
    <source>
        <dbReference type="ARBA" id="ARBA00023163"/>
    </source>
</evidence>
<feature type="domain" description="RNA polymerase sigma-70 region 2" evidence="5">
    <location>
        <begin position="28"/>
        <end position="86"/>
    </location>
</feature>
<dbReference type="GO" id="GO:0006352">
    <property type="term" value="P:DNA-templated transcription initiation"/>
    <property type="evidence" value="ECO:0007669"/>
    <property type="project" value="InterPro"/>
</dbReference>
<dbReference type="InterPro" id="IPR007627">
    <property type="entry name" value="RNA_pol_sigma70_r2"/>
</dbReference>
<dbReference type="InterPro" id="IPR014284">
    <property type="entry name" value="RNA_pol_sigma-70_dom"/>
</dbReference>
<feature type="domain" description="RNA polymerase sigma factor 70 region 4 type 2" evidence="6">
    <location>
        <begin position="130"/>
        <end position="178"/>
    </location>
</feature>
<dbReference type="Gene3D" id="1.10.1740.10">
    <property type="match status" value="1"/>
</dbReference>
<name>A0A6G9AJ97_9BACT</name>
<evidence type="ECO:0000259" key="5">
    <source>
        <dbReference type="Pfam" id="PF04542"/>
    </source>
</evidence>
<dbReference type="AlphaFoldDB" id="A0A6G9AJ97"/>
<dbReference type="Pfam" id="PF04542">
    <property type="entry name" value="Sigma70_r2"/>
    <property type="match status" value="1"/>
</dbReference>
<dbReference type="PANTHER" id="PTHR43133:SF46">
    <property type="entry name" value="RNA POLYMERASE SIGMA-70 FACTOR ECF SUBFAMILY"/>
    <property type="match status" value="1"/>
</dbReference>
<dbReference type="GO" id="GO:0003677">
    <property type="term" value="F:DNA binding"/>
    <property type="evidence" value="ECO:0007669"/>
    <property type="project" value="InterPro"/>
</dbReference>
<dbReference type="KEGG" id="spib:G8759_07125"/>
<accession>A0A6G9AJ97</accession>
<dbReference type="InterPro" id="IPR039425">
    <property type="entry name" value="RNA_pol_sigma-70-like"/>
</dbReference>
<dbReference type="InterPro" id="IPR013325">
    <property type="entry name" value="RNA_pol_sigma_r2"/>
</dbReference>
<keyword evidence="3" id="KW-0731">Sigma factor</keyword>
<dbReference type="GO" id="GO:0016987">
    <property type="term" value="F:sigma factor activity"/>
    <property type="evidence" value="ECO:0007669"/>
    <property type="project" value="UniProtKB-KW"/>
</dbReference>
<protein>
    <submittedName>
        <fullName evidence="7">Sigma-70 family RNA polymerase sigma factor</fullName>
    </submittedName>
</protein>
<organism evidence="7 8">
    <name type="scientific">Spirosoma aureum</name>
    <dbReference type="NCBI Taxonomy" id="2692134"/>
    <lineage>
        <taxon>Bacteria</taxon>
        <taxon>Pseudomonadati</taxon>
        <taxon>Bacteroidota</taxon>
        <taxon>Cytophagia</taxon>
        <taxon>Cytophagales</taxon>
        <taxon>Cytophagaceae</taxon>
        <taxon>Spirosoma</taxon>
    </lineage>
</organism>
<proteinExistence type="inferred from homology"/>
<evidence type="ECO:0000256" key="3">
    <source>
        <dbReference type="ARBA" id="ARBA00023082"/>
    </source>
</evidence>
<dbReference type="Gene3D" id="1.10.10.10">
    <property type="entry name" value="Winged helix-like DNA-binding domain superfamily/Winged helix DNA-binding domain"/>
    <property type="match status" value="1"/>
</dbReference>
<dbReference type="InterPro" id="IPR013324">
    <property type="entry name" value="RNA_pol_sigma_r3/r4-like"/>
</dbReference>
<keyword evidence="8" id="KW-1185">Reference proteome</keyword>
<dbReference type="NCBIfam" id="TIGR02937">
    <property type="entry name" value="sigma70-ECF"/>
    <property type="match status" value="1"/>
</dbReference>
<dbReference type="PANTHER" id="PTHR43133">
    <property type="entry name" value="RNA POLYMERASE ECF-TYPE SIGMA FACTO"/>
    <property type="match status" value="1"/>
</dbReference>
<dbReference type="RefSeq" id="WP_167206525.1">
    <property type="nucleotide sequence ID" value="NZ_CP050063.1"/>
</dbReference>
<evidence type="ECO:0000313" key="7">
    <source>
        <dbReference type="EMBL" id="QIP12414.1"/>
    </source>
</evidence>
<dbReference type="SUPFAM" id="SSF88946">
    <property type="entry name" value="Sigma2 domain of RNA polymerase sigma factors"/>
    <property type="match status" value="1"/>
</dbReference>
<dbReference type="InterPro" id="IPR013249">
    <property type="entry name" value="RNA_pol_sigma70_r4_t2"/>
</dbReference>
<dbReference type="Proteomes" id="UP000501802">
    <property type="component" value="Chromosome"/>
</dbReference>
<comment type="similarity">
    <text evidence="1">Belongs to the sigma-70 factor family. ECF subfamily.</text>
</comment>
<gene>
    <name evidence="7" type="ORF">G8759_07125</name>
</gene>
<evidence type="ECO:0000259" key="6">
    <source>
        <dbReference type="Pfam" id="PF08281"/>
    </source>
</evidence>
<dbReference type="EMBL" id="CP050063">
    <property type="protein sequence ID" value="QIP12414.1"/>
    <property type="molecule type" value="Genomic_DNA"/>
</dbReference>
<evidence type="ECO:0000313" key="8">
    <source>
        <dbReference type="Proteomes" id="UP000501802"/>
    </source>
</evidence>
<keyword evidence="4" id="KW-0804">Transcription</keyword>
<dbReference type="SUPFAM" id="SSF88659">
    <property type="entry name" value="Sigma3 and sigma4 domains of RNA polymerase sigma factors"/>
    <property type="match status" value="1"/>
</dbReference>